<reference evidence="6" key="1">
    <citation type="journal article" date="2019" name="Int. J. Syst. Evol. Microbiol.">
        <title>The Global Catalogue of Microorganisms (GCM) 10K type strain sequencing project: providing services to taxonomists for standard genome sequencing and annotation.</title>
        <authorList>
            <consortium name="The Broad Institute Genomics Platform"/>
            <consortium name="The Broad Institute Genome Sequencing Center for Infectious Disease"/>
            <person name="Wu L."/>
            <person name="Ma J."/>
        </authorList>
    </citation>
    <scope>NUCLEOTIDE SEQUENCE [LARGE SCALE GENOMIC DNA]</scope>
    <source>
        <strain evidence="6">KCTC 15012</strain>
    </source>
</reference>
<comment type="caution">
    <text evidence="5">The sequence shown here is derived from an EMBL/GenBank/DDBJ whole genome shotgun (WGS) entry which is preliminary data.</text>
</comment>
<dbReference type="EMBL" id="JBHUIY010000001">
    <property type="protein sequence ID" value="MFD2232381.1"/>
    <property type="molecule type" value="Genomic_DNA"/>
</dbReference>
<evidence type="ECO:0000256" key="1">
    <source>
        <dbReference type="ARBA" id="ARBA00022490"/>
    </source>
</evidence>
<gene>
    <name evidence="5" type="primary">scpB</name>
    <name evidence="5" type="ORF">ACFSNB_01035</name>
</gene>
<keyword evidence="1" id="KW-0963">Cytoplasm</keyword>
<organism evidence="5 6">
    <name type="scientific">Phaeospirillum tilakii</name>
    <dbReference type="NCBI Taxonomy" id="741673"/>
    <lineage>
        <taxon>Bacteria</taxon>
        <taxon>Pseudomonadati</taxon>
        <taxon>Pseudomonadota</taxon>
        <taxon>Alphaproteobacteria</taxon>
        <taxon>Rhodospirillales</taxon>
        <taxon>Rhodospirillaceae</taxon>
        <taxon>Phaeospirillum</taxon>
    </lineage>
</organism>
<dbReference type="InterPro" id="IPR036388">
    <property type="entry name" value="WH-like_DNA-bd_sf"/>
</dbReference>
<protein>
    <submittedName>
        <fullName evidence="5">SMC-Scp complex subunit ScpB</fullName>
    </submittedName>
</protein>
<proteinExistence type="predicted"/>
<keyword evidence="3" id="KW-0159">Chromosome partition</keyword>
<evidence type="ECO:0000313" key="5">
    <source>
        <dbReference type="EMBL" id="MFD2232381.1"/>
    </source>
</evidence>
<dbReference type="RefSeq" id="WP_377313632.1">
    <property type="nucleotide sequence ID" value="NZ_JBHUIY010000001.1"/>
</dbReference>
<keyword evidence="4" id="KW-0131">Cell cycle</keyword>
<keyword evidence="2" id="KW-0132">Cell division</keyword>
<dbReference type="Gene3D" id="1.10.10.10">
    <property type="entry name" value="Winged helix-like DNA-binding domain superfamily/Winged helix DNA-binding domain"/>
    <property type="match status" value="2"/>
</dbReference>
<dbReference type="Proteomes" id="UP001597296">
    <property type="component" value="Unassembled WGS sequence"/>
</dbReference>
<dbReference type="InterPro" id="IPR005234">
    <property type="entry name" value="ScpB_csome_segregation"/>
</dbReference>
<evidence type="ECO:0000256" key="4">
    <source>
        <dbReference type="ARBA" id="ARBA00023306"/>
    </source>
</evidence>
<evidence type="ECO:0000313" key="6">
    <source>
        <dbReference type="Proteomes" id="UP001597296"/>
    </source>
</evidence>
<dbReference type="Pfam" id="PF04079">
    <property type="entry name" value="SMC_ScpB"/>
    <property type="match status" value="1"/>
</dbReference>
<dbReference type="NCBIfam" id="TIGR00281">
    <property type="entry name" value="SMC-Scp complex subunit ScpB"/>
    <property type="match status" value="1"/>
</dbReference>
<keyword evidence="6" id="KW-1185">Reference proteome</keyword>
<accession>A0ABW5C640</accession>
<evidence type="ECO:0000256" key="3">
    <source>
        <dbReference type="ARBA" id="ARBA00022829"/>
    </source>
</evidence>
<dbReference type="PANTHER" id="PTHR34298">
    <property type="entry name" value="SEGREGATION AND CONDENSATION PROTEIN B"/>
    <property type="match status" value="1"/>
</dbReference>
<evidence type="ECO:0000256" key="2">
    <source>
        <dbReference type="ARBA" id="ARBA00022618"/>
    </source>
</evidence>
<dbReference type="InterPro" id="IPR036390">
    <property type="entry name" value="WH_DNA-bd_sf"/>
</dbReference>
<dbReference type="PANTHER" id="PTHR34298:SF2">
    <property type="entry name" value="SEGREGATION AND CONDENSATION PROTEIN B"/>
    <property type="match status" value="1"/>
</dbReference>
<sequence>MTPPEPDDDSLRLLEAVIFASGEPVAERALALYLPPGTALAPLLERLRRDYQARGIVLERAGQGWAFRTAPDLAGRLTLEQPRERKLSRAAVETLAIIAYHQPVTRAEIEEIRGVALSKGTLDVLFAAGWIHPRGRRQTPGRPLTWGTTDSFLDHFGLGSLDELPGLAELRAAGLLDLAPGAGAYANRGGLGGPAADLLPEPAATEQDIAALDAFEAGLASEDENERSPPGGRAA</sequence>
<name>A0ABW5C640_9PROT</name>
<dbReference type="SUPFAM" id="SSF46785">
    <property type="entry name" value="Winged helix' DNA-binding domain"/>
    <property type="match status" value="2"/>
</dbReference>